<evidence type="ECO:0000256" key="3">
    <source>
        <dbReference type="ARBA" id="ARBA00023015"/>
    </source>
</evidence>
<dbReference type="Pfam" id="PF25601">
    <property type="entry name" value="AAA_lid_14"/>
    <property type="match status" value="1"/>
</dbReference>
<dbReference type="InterPro" id="IPR025662">
    <property type="entry name" value="Sigma_54_int_dom_ATP-bd_1"/>
</dbReference>
<evidence type="ECO:0000313" key="8">
    <source>
        <dbReference type="Proteomes" id="UP000184423"/>
    </source>
</evidence>
<dbReference type="GO" id="GO:0043565">
    <property type="term" value="F:sequence-specific DNA binding"/>
    <property type="evidence" value="ECO:0007669"/>
    <property type="project" value="InterPro"/>
</dbReference>
<dbReference type="SUPFAM" id="SSF46689">
    <property type="entry name" value="Homeodomain-like"/>
    <property type="match status" value="1"/>
</dbReference>
<keyword evidence="5" id="KW-0804">Transcription</keyword>
<evidence type="ECO:0000256" key="2">
    <source>
        <dbReference type="ARBA" id="ARBA00022840"/>
    </source>
</evidence>
<dbReference type="PANTHER" id="PTHR32071">
    <property type="entry name" value="TRANSCRIPTIONAL REGULATORY PROTEIN"/>
    <property type="match status" value="1"/>
</dbReference>
<keyword evidence="4 7" id="KW-0238">DNA-binding</keyword>
<evidence type="ECO:0000256" key="5">
    <source>
        <dbReference type="ARBA" id="ARBA00023163"/>
    </source>
</evidence>
<keyword evidence="3" id="KW-0805">Transcription regulation</keyword>
<dbReference type="InterPro" id="IPR002197">
    <property type="entry name" value="HTH_Fis"/>
</dbReference>
<dbReference type="FunFam" id="3.40.50.300:FF:000006">
    <property type="entry name" value="DNA-binding transcriptional regulator NtrC"/>
    <property type="match status" value="1"/>
</dbReference>
<sequence>MCSPILVENNVVGVIGLVALSEQQKIQLNNNKENLIKFLNKMSDMLSTKISEMNICEKQNLLIKQIETIINSIDEGIIAIDLDKNILFKNKIIKDILKEEETNLFISKLLQDDIYKDILLGREIKNIQFGIENRNFLVSIKPIVYSNKLQGIIFSLKNMKDINKIIRDMTLINSDTTFDSIIGKSEKFLKAIEIAKKTSRADSTVLILGESGTGKELFARAIHNESKRKKRPFVAVNCAAIPESLLESELFGFEEGAFTGAKKGGKIGKFELAQGGTLFLDEIGDMPLHLQVKLLRVLQEKYIERIGSNRQIEVDIRIIAATHKNLDEMVLKGEFRQDLYYRLNVIPIKIPPLRERRDDIKVLMDYILNKCCLKLNKNIKGFTEDVYEIFLNYHWPGNVRELENIIEYLVNMENGEYITFDKVPEKLKSKKGEDITIFDLKYHEKNLIKEALKKFNSKDEAAKALGIGRATLFRKIKEYGLN</sequence>
<dbReference type="PROSITE" id="PS00688">
    <property type="entry name" value="SIGMA54_INTERACT_3"/>
    <property type="match status" value="1"/>
</dbReference>
<feature type="domain" description="Sigma-54 factor interaction" evidence="6">
    <location>
        <begin position="181"/>
        <end position="411"/>
    </location>
</feature>
<dbReference type="Pfam" id="PF02954">
    <property type="entry name" value="HTH_8"/>
    <property type="match status" value="1"/>
</dbReference>
<dbReference type="InterPro" id="IPR027417">
    <property type="entry name" value="P-loop_NTPase"/>
</dbReference>
<dbReference type="InterPro" id="IPR025944">
    <property type="entry name" value="Sigma_54_int_dom_CS"/>
</dbReference>
<dbReference type="Gene3D" id="3.40.50.300">
    <property type="entry name" value="P-loop containing nucleotide triphosphate hydrolases"/>
    <property type="match status" value="1"/>
</dbReference>
<reference evidence="8" key="1">
    <citation type="submission" date="2016-11" db="EMBL/GenBank/DDBJ databases">
        <authorList>
            <person name="Varghese N."/>
            <person name="Submissions S."/>
        </authorList>
    </citation>
    <scope>NUCLEOTIDE SEQUENCE [LARGE SCALE GENOMIC DNA]</scope>
    <source>
        <strain evidence="8">DSM 10124</strain>
    </source>
</reference>
<dbReference type="InterPro" id="IPR025943">
    <property type="entry name" value="Sigma_54_int_dom_ATP-bd_2"/>
</dbReference>
<dbReference type="GO" id="GO:0006355">
    <property type="term" value="P:regulation of DNA-templated transcription"/>
    <property type="evidence" value="ECO:0007669"/>
    <property type="project" value="InterPro"/>
</dbReference>
<dbReference type="InterPro" id="IPR003593">
    <property type="entry name" value="AAA+_ATPase"/>
</dbReference>
<evidence type="ECO:0000259" key="6">
    <source>
        <dbReference type="PROSITE" id="PS50045"/>
    </source>
</evidence>
<dbReference type="InterPro" id="IPR058031">
    <property type="entry name" value="AAA_lid_NorR"/>
</dbReference>
<evidence type="ECO:0000256" key="4">
    <source>
        <dbReference type="ARBA" id="ARBA00023125"/>
    </source>
</evidence>
<name>A0A1M4U0T2_9CLOT</name>
<accession>A0A1M4U0T2</accession>
<keyword evidence="2" id="KW-0067">ATP-binding</keyword>
<keyword evidence="8" id="KW-1185">Reference proteome</keyword>
<dbReference type="AlphaFoldDB" id="A0A1M4U0T2"/>
<evidence type="ECO:0000313" key="7">
    <source>
        <dbReference type="EMBL" id="SHE50338.1"/>
    </source>
</evidence>
<gene>
    <name evidence="7" type="ORF">SAMN02746091_00521</name>
</gene>
<dbReference type="PANTHER" id="PTHR32071:SF57">
    <property type="entry name" value="C4-DICARBOXYLATE TRANSPORT TRANSCRIPTIONAL REGULATORY PROTEIN DCTD"/>
    <property type="match status" value="1"/>
</dbReference>
<keyword evidence="1" id="KW-0547">Nucleotide-binding</keyword>
<evidence type="ECO:0000256" key="1">
    <source>
        <dbReference type="ARBA" id="ARBA00022741"/>
    </source>
</evidence>
<dbReference type="Gene3D" id="1.10.8.60">
    <property type="match status" value="1"/>
</dbReference>
<dbReference type="Proteomes" id="UP000184423">
    <property type="component" value="Unassembled WGS sequence"/>
</dbReference>
<dbReference type="GO" id="GO:0005524">
    <property type="term" value="F:ATP binding"/>
    <property type="evidence" value="ECO:0007669"/>
    <property type="project" value="UniProtKB-KW"/>
</dbReference>
<dbReference type="SMART" id="SM00382">
    <property type="entry name" value="AAA"/>
    <property type="match status" value="1"/>
</dbReference>
<proteinExistence type="predicted"/>
<dbReference type="PROSITE" id="PS00676">
    <property type="entry name" value="SIGMA54_INTERACT_2"/>
    <property type="match status" value="1"/>
</dbReference>
<dbReference type="CDD" id="cd00009">
    <property type="entry name" value="AAA"/>
    <property type="match status" value="1"/>
</dbReference>
<dbReference type="InterPro" id="IPR009057">
    <property type="entry name" value="Homeodomain-like_sf"/>
</dbReference>
<dbReference type="Gene3D" id="1.10.10.60">
    <property type="entry name" value="Homeodomain-like"/>
    <property type="match status" value="1"/>
</dbReference>
<dbReference type="PROSITE" id="PS00675">
    <property type="entry name" value="SIGMA54_INTERACT_1"/>
    <property type="match status" value="1"/>
</dbReference>
<dbReference type="PROSITE" id="PS50045">
    <property type="entry name" value="SIGMA54_INTERACT_4"/>
    <property type="match status" value="1"/>
</dbReference>
<dbReference type="Gene3D" id="3.30.450.20">
    <property type="entry name" value="PAS domain"/>
    <property type="match status" value="1"/>
</dbReference>
<protein>
    <submittedName>
        <fullName evidence="7">Transcriptional regulator containing PAS, AAA-type ATPase, and DNA-binding Fis domains</fullName>
    </submittedName>
</protein>
<dbReference type="Pfam" id="PF00158">
    <property type="entry name" value="Sigma54_activat"/>
    <property type="match status" value="1"/>
</dbReference>
<dbReference type="EMBL" id="FQVG01000006">
    <property type="protein sequence ID" value="SHE50338.1"/>
    <property type="molecule type" value="Genomic_DNA"/>
</dbReference>
<dbReference type="InterPro" id="IPR002078">
    <property type="entry name" value="Sigma_54_int"/>
</dbReference>
<dbReference type="SUPFAM" id="SSF52540">
    <property type="entry name" value="P-loop containing nucleoside triphosphate hydrolases"/>
    <property type="match status" value="1"/>
</dbReference>
<organism evidence="7 8">
    <name type="scientific">Caloramator proteoclasticus DSM 10124</name>
    <dbReference type="NCBI Taxonomy" id="1121262"/>
    <lineage>
        <taxon>Bacteria</taxon>
        <taxon>Bacillati</taxon>
        <taxon>Bacillota</taxon>
        <taxon>Clostridia</taxon>
        <taxon>Eubacteriales</taxon>
        <taxon>Clostridiaceae</taxon>
        <taxon>Caloramator</taxon>
    </lineage>
</organism>